<dbReference type="SMART" id="SM00382">
    <property type="entry name" value="AAA"/>
    <property type="match status" value="1"/>
</dbReference>
<keyword evidence="4 6" id="KW-0067">ATP-binding</keyword>
<dbReference type="InterPro" id="IPR003439">
    <property type="entry name" value="ABC_transporter-like_ATP-bd"/>
</dbReference>
<gene>
    <name evidence="6" type="ORF">B2J69_13185</name>
</gene>
<keyword evidence="3" id="KW-0547">Nucleotide-binding</keyword>
<dbReference type="PANTHER" id="PTHR46743:SF2">
    <property type="entry name" value="TEICHOIC ACIDS EXPORT ATP-BINDING PROTEIN TAGH"/>
    <property type="match status" value="1"/>
</dbReference>
<dbReference type="InterPro" id="IPR027417">
    <property type="entry name" value="P-loop_NTPase"/>
</dbReference>
<keyword evidence="7" id="KW-1185">Reference proteome</keyword>
<evidence type="ECO:0000313" key="7">
    <source>
        <dbReference type="Proteomes" id="UP000192769"/>
    </source>
</evidence>
<sequence>MAIIKFENVGIEFPIYNAAARSIKKGFINFATGGKVGEQNGRVVVSALNNLNFEIKDGERVGLIGHNGAGKTTLLRMFSRVYHPTTGNATIKGEIGSLISISLGINPEFTGRENIYIRGALLGLRKKEINNKIEEIISFTDLGDFIDMPVRTYSSGMQMRLGFSVSTIFTPEILLMDEWLSVGDEGFKEKAESRLNSIISSTKILILASHSRALLQKTCTRILWLEHGTVKMDGKPDDILPLYFKQPAKKEDLSDLSNQ</sequence>
<name>A0A1V9DG12_9GAMM</name>
<evidence type="ECO:0000256" key="3">
    <source>
        <dbReference type="ARBA" id="ARBA00022741"/>
    </source>
</evidence>
<dbReference type="InterPro" id="IPR003593">
    <property type="entry name" value="AAA+_ATPase"/>
</dbReference>
<dbReference type="Gene3D" id="3.40.50.300">
    <property type="entry name" value="P-loop containing nucleotide triphosphate hydrolases"/>
    <property type="match status" value="1"/>
</dbReference>
<accession>A0A1V9DG12</accession>
<dbReference type="InterPro" id="IPR050683">
    <property type="entry name" value="Bact_Polysacc_Export_ATP-bd"/>
</dbReference>
<proteinExistence type="inferred from homology"/>
<dbReference type="OrthoDB" id="9778870at2"/>
<reference evidence="6 7" key="1">
    <citation type="submission" date="2017-02" db="EMBL/GenBank/DDBJ databases">
        <title>Whole genome shotgun sequence of Pantoea agglomerans strain AS1 isolated from a cycad, Zamia floridana in Central Florida, USA.</title>
        <authorList>
            <person name="Lata P."/>
            <person name="Govindarajan S."/>
            <person name="Qi F."/>
            <person name="Li J.-L."/>
            <person name="Maurya S.K."/>
            <person name="Sahoo M.K."/>
        </authorList>
    </citation>
    <scope>NUCLEOTIDE SEQUENCE [LARGE SCALE GENOMIC DNA]</scope>
    <source>
        <strain evidence="6 7">AS1</strain>
    </source>
</reference>
<dbReference type="PROSITE" id="PS00211">
    <property type="entry name" value="ABC_TRANSPORTER_1"/>
    <property type="match status" value="1"/>
</dbReference>
<keyword evidence="2" id="KW-0813">Transport</keyword>
<dbReference type="RefSeq" id="WP_081139859.1">
    <property type="nucleotide sequence ID" value="NZ_MWUE01000019.1"/>
</dbReference>
<dbReference type="GO" id="GO:0005524">
    <property type="term" value="F:ATP binding"/>
    <property type="evidence" value="ECO:0007669"/>
    <property type="project" value="UniProtKB-KW"/>
</dbReference>
<dbReference type="SUPFAM" id="SSF52540">
    <property type="entry name" value="P-loop containing nucleoside triphosphate hydrolases"/>
    <property type="match status" value="1"/>
</dbReference>
<dbReference type="GO" id="GO:0016887">
    <property type="term" value="F:ATP hydrolysis activity"/>
    <property type="evidence" value="ECO:0007669"/>
    <property type="project" value="InterPro"/>
</dbReference>
<dbReference type="Pfam" id="PF00005">
    <property type="entry name" value="ABC_tran"/>
    <property type="match status" value="1"/>
</dbReference>
<dbReference type="GO" id="GO:0016020">
    <property type="term" value="C:membrane"/>
    <property type="evidence" value="ECO:0007669"/>
    <property type="project" value="InterPro"/>
</dbReference>
<evidence type="ECO:0000256" key="2">
    <source>
        <dbReference type="ARBA" id="ARBA00022448"/>
    </source>
</evidence>
<evidence type="ECO:0000256" key="4">
    <source>
        <dbReference type="ARBA" id="ARBA00022840"/>
    </source>
</evidence>
<evidence type="ECO:0000259" key="5">
    <source>
        <dbReference type="PROSITE" id="PS50893"/>
    </source>
</evidence>
<evidence type="ECO:0000256" key="1">
    <source>
        <dbReference type="ARBA" id="ARBA00006526"/>
    </source>
</evidence>
<dbReference type="PROSITE" id="PS50893">
    <property type="entry name" value="ABC_TRANSPORTER_2"/>
    <property type="match status" value="1"/>
</dbReference>
<comment type="caution">
    <text evidence="6">The sequence shown here is derived from an EMBL/GenBank/DDBJ whole genome shotgun (WGS) entry which is preliminary data.</text>
</comment>
<protein>
    <submittedName>
        <fullName evidence="6">ABC transporter ATP-binding protein</fullName>
    </submittedName>
</protein>
<organism evidence="6 7">
    <name type="scientific">Pantoea latae</name>
    <dbReference type="NCBI Taxonomy" id="1964541"/>
    <lineage>
        <taxon>Bacteria</taxon>
        <taxon>Pseudomonadati</taxon>
        <taxon>Pseudomonadota</taxon>
        <taxon>Gammaproteobacteria</taxon>
        <taxon>Enterobacterales</taxon>
        <taxon>Erwiniaceae</taxon>
        <taxon>Pantoea</taxon>
    </lineage>
</organism>
<dbReference type="Proteomes" id="UP000192769">
    <property type="component" value="Unassembled WGS sequence"/>
</dbReference>
<dbReference type="AlphaFoldDB" id="A0A1V9DG12"/>
<dbReference type="EMBL" id="MWUE01000019">
    <property type="protein sequence ID" value="OQP32746.1"/>
    <property type="molecule type" value="Genomic_DNA"/>
</dbReference>
<dbReference type="InterPro" id="IPR015860">
    <property type="entry name" value="ABC_transpr_TagH-like"/>
</dbReference>
<comment type="similarity">
    <text evidence="1">Belongs to the ABC transporter superfamily. Drug exporter-2 (TC 3.A.1.117) family.</text>
</comment>
<dbReference type="InterPro" id="IPR017871">
    <property type="entry name" value="ABC_transporter-like_CS"/>
</dbReference>
<feature type="domain" description="ABC transporter" evidence="5">
    <location>
        <begin position="28"/>
        <end position="252"/>
    </location>
</feature>
<dbReference type="GO" id="GO:0140359">
    <property type="term" value="F:ABC-type transporter activity"/>
    <property type="evidence" value="ECO:0007669"/>
    <property type="project" value="InterPro"/>
</dbReference>
<dbReference type="CDD" id="cd03220">
    <property type="entry name" value="ABC_KpsT_Wzt"/>
    <property type="match status" value="1"/>
</dbReference>
<dbReference type="PANTHER" id="PTHR46743">
    <property type="entry name" value="TEICHOIC ACIDS EXPORT ATP-BINDING PROTEIN TAGH"/>
    <property type="match status" value="1"/>
</dbReference>
<evidence type="ECO:0000313" key="6">
    <source>
        <dbReference type="EMBL" id="OQP32746.1"/>
    </source>
</evidence>